<dbReference type="SUPFAM" id="SSF50978">
    <property type="entry name" value="WD40 repeat-like"/>
    <property type="match status" value="1"/>
</dbReference>
<keyword evidence="1 3" id="KW-0853">WD repeat</keyword>
<dbReference type="InterPro" id="IPR015943">
    <property type="entry name" value="WD40/YVTN_repeat-like_dom_sf"/>
</dbReference>
<feature type="non-terminal residue" evidence="4">
    <location>
        <position position="1"/>
    </location>
</feature>
<dbReference type="STRING" id="930992.A0A0D0AEH2"/>
<evidence type="ECO:0000256" key="2">
    <source>
        <dbReference type="ARBA" id="ARBA00022737"/>
    </source>
</evidence>
<reference evidence="5" key="2">
    <citation type="submission" date="2015-01" db="EMBL/GenBank/DDBJ databases">
        <title>Evolutionary Origins and Diversification of the Mycorrhizal Mutualists.</title>
        <authorList>
            <consortium name="DOE Joint Genome Institute"/>
            <consortium name="Mycorrhizal Genomics Consortium"/>
            <person name="Kohler A."/>
            <person name="Kuo A."/>
            <person name="Nagy L.G."/>
            <person name="Floudas D."/>
            <person name="Copeland A."/>
            <person name="Barry K.W."/>
            <person name="Cichocki N."/>
            <person name="Veneault-Fourrey C."/>
            <person name="LaButti K."/>
            <person name="Lindquist E.A."/>
            <person name="Lipzen A."/>
            <person name="Lundell T."/>
            <person name="Morin E."/>
            <person name="Murat C."/>
            <person name="Riley R."/>
            <person name="Ohm R."/>
            <person name="Sun H."/>
            <person name="Tunlid A."/>
            <person name="Henrissat B."/>
            <person name="Grigoriev I.V."/>
            <person name="Hibbett D.S."/>
            <person name="Martin F."/>
        </authorList>
    </citation>
    <scope>NUCLEOTIDE SEQUENCE [LARGE SCALE GENOMIC DNA]</scope>
    <source>
        <strain evidence="5">UH-Slu-Lm8-n1</strain>
    </source>
</reference>
<feature type="repeat" description="WD" evidence="3">
    <location>
        <begin position="38"/>
        <end position="70"/>
    </location>
</feature>
<accession>A0A0D0AEH2</accession>
<dbReference type="AlphaFoldDB" id="A0A0D0AEH2"/>
<feature type="repeat" description="WD" evidence="3">
    <location>
        <begin position="1"/>
        <end position="36"/>
    </location>
</feature>
<dbReference type="PROSITE" id="PS50294">
    <property type="entry name" value="WD_REPEATS_REGION"/>
    <property type="match status" value="2"/>
</dbReference>
<protein>
    <recommendedName>
        <fullName evidence="6">WD40 repeat-like protein</fullName>
    </recommendedName>
</protein>
<dbReference type="PRINTS" id="PR00320">
    <property type="entry name" value="GPROTEINBRPT"/>
</dbReference>
<name>A0A0D0AEH2_9AGAM</name>
<evidence type="ECO:0000313" key="5">
    <source>
        <dbReference type="Proteomes" id="UP000054485"/>
    </source>
</evidence>
<dbReference type="PANTHER" id="PTHR19848">
    <property type="entry name" value="WD40 REPEAT PROTEIN"/>
    <property type="match status" value="1"/>
</dbReference>
<dbReference type="EMBL" id="KN836164">
    <property type="protein sequence ID" value="KIK32627.1"/>
    <property type="molecule type" value="Genomic_DNA"/>
</dbReference>
<sequence length="70" mass="7595">WVNSVSFSPDGTRIVTGSRDSTVRLWDAATGQPVGEPLRGHTSYVNSVSFSPDGTRIVTGSRDSTVRLWD</sequence>
<dbReference type="OrthoDB" id="6262491at2759"/>
<evidence type="ECO:0000256" key="3">
    <source>
        <dbReference type="PROSITE-ProRule" id="PRU00221"/>
    </source>
</evidence>
<dbReference type="InterPro" id="IPR036322">
    <property type="entry name" value="WD40_repeat_dom_sf"/>
</dbReference>
<evidence type="ECO:0000256" key="1">
    <source>
        <dbReference type="ARBA" id="ARBA00022574"/>
    </source>
</evidence>
<dbReference type="PROSITE" id="PS50082">
    <property type="entry name" value="WD_REPEATS_2"/>
    <property type="match status" value="2"/>
</dbReference>
<dbReference type="PANTHER" id="PTHR19848:SF8">
    <property type="entry name" value="F-BOX AND WD REPEAT DOMAIN CONTAINING 7"/>
    <property type="match status" value="1"/>
</dbReference>
<evidence type="ECO:0000313" key="4">
    <source>
        <dbReference type="EMBL" id="KIK32627.1"/>
    </source>
</evidence>
<dbReference type="InterPro" id="IPR020472">
    <property type="entry name" value="WD40_PAC1"/>
</dbReference>
<dbReference type="PROSITE" id="PS00678">
    <property type="entry name" value="WD_REPEATS_1"/>
    <property type="match status" value="1"/>
</dbReference>
<dbReference type="InParanoid" id="A0A0D0AEH2"/>
<keyword evidence="2" id="KW-0677">Repeat</keyword>
<keyword evidence="5" id="KW-1185">Reference proteome</keyword>
<evidence type="ECO:0008006" key="6">
    <source>
        <dbReference type="Google" id="ProtNLM"/>
    </source>
</evidence>
<reference evidence="4 5" key="1">
    <citation type="submission" date="2014-04" db="EMBL/GenBank/DDBJ databases">
        <authorList>
            <consortium name="DOE Joint Genome Institute"/>
            <person name="Kuo A."/>
            <person name="Ruytinx J."/>
            <person name="Rineau F."/>
            <person name="Colpaert J."/>
            <person name="Kohler A."/>
            <person name="Nagy L.G."/>
            <person name="Floudas D."/>
            <person name="Copeland A."/>
            <person name="Barry K.W."/>
            <person name="Cichocki N."/>
            <person name="Veneault-Fourrey C."/>
            <person name="LaButti K."/>
            <person name="Lindquist E.A."/>
            <person name="Lipzen A."/>
            <person name="Lundell T."/>
            <person name="Morin E."/>
            <person name="Murat C."/>
            <person name="Sun H."/>
            <person name="Tunlid A."/>
            <person name="Henrissat B."/>
            <person name="Grigoriev I.V."/>
            <person name="Hibbett D.S."/>
            <person name="Martin F."/>
            <person name="Nordberg H.P."/>
            <person name="Cantor M.N."/>
            <person name="Hua S.X."/>
        </authorList>
    </citation>
    <scope>NUCLEOTIDE SEQUENCE [LARGE SCALE GENOMIC DNA]</scope>
    <source>
        <strain evidence="4 5">UH-Slu-Lm8-n1</strain>
    </source>
</reference>
<dbReference type="InterPro" id="IPR001680">
    <property type="entry name" value="WD40_rpt"/>
</dbReference>
<organism evidence="4 5">
    <name type="scientific">Suillus luteus UH-Slu-Lm8-n1</name>
    <dbReference type="NCBI Taxonomy" id="930992"/>
    <lineage>
        <taxon>Eukaryota</taxon>
        <taxon>Fungi</taxon>
        <taxon>Dikarya</taxon>
        <taxon>Basidiomycota</taxon>
        <taxon>Agaricomycotina</taxon>
        <taxon>Agaricomycetes</taxon>
        <taxon>Agaricomycetidae</taxon>
        <taxon>Boletales</taxon>
        <taxon>Suillineae</taxon>
        <taxon>Suillaceae</taxon>
        <taxon>Suillus</taxon>
    </lineage>
</organism>
<dbReference type="Proteomes" id="UP000054485">
    <property type="component" value="Unassembled WGS sequence"/>
</dbReference>
<dbReference type="Pfam" id="PF00400">
    <property type="entry name" value="WD40"/>
    <property type="match status" value="2"/>
</dbReference>
<dbReference type="Gene3D" id="2.130.10.10">
    <property type="entry name" value="YVTN repeat-like/Quinoprotein amine dehydrogenase"/>
    <property type="match status" value="1"/>
</dbReference>
<gene>
    <name evidence="4" type="ORF">CY34DRAFT_66569</name>
</gene>
<dbReference type="HOGENOM" id="CLU_000288_57_30_1"/>
<dbReference type="SMART" id="SM00320">
    <property type="entry name" value="WD40"/>
    <property type="match status" value="2"/>
</dbReference>
<dbReference type="InterPro" id="IPR019775">
    <property type="entry name" value="WD40_repeat_CS"/>
</dbReference>
<proteinExistence type="predicted"/>
<feature type="non-terminal residue" evidence="4">
    <location>
        <position position="70"/>
    </location>
</feature>